<organism evidence="1 2">
    <name type="scientific">Neurospora intermedia</name>
    <dbReference type="NCBI Taxonomy" id="5142"/>
    <lineage>
        <taxon>Eukaryota</taxon>
        <taxon>Fungi</taxon>
        <taxon>Dikarya</taxon>
        <taxon>Ascomycota</taxon>
        <taxon>Pezizomycotina</taxon>
        <taxon>Sordariomycetes</taxon>
        <taxon>Sordariomycetidae</taxon>
        <taxon>Sordariales</taxon>
        <taxon>Sordariaceae</taxon>
        <taxon>Neurospora</taxon>
    </lineage>
</organism>
<protein>
    <submittedName>
        <fullName evidence="1">Uncharacterized protein</fullName>
    </submittedName>
</protein>
<keyword evidence="2" id="KW-1185">Reference proteome</keyword>
<reference evidence="1 2" key="1">
    <citation type="submission" date="2023-09" db="EMBL/GenBank/DDBJ databases">
        <title>Multi-omics analysis of a traditional fermented food reveals byproduct-associated fungal strains for waste-to-food upcycling.</title>
        <authorList>
            <consortium name="Lawrence Berkeley National Laboratory"/>
            <person name="Rekdal V.M."/>
            <person name="Villalobos-Escobedo J.M."/>
            <person name="Rodriguez-Valeron N."/>
            <person name="Garcia M.O."/>
            <person name="Vasquez D.P."/>
            <person name="Damayanti I."/>
            <person name="Sorensen P.M."/>
            <person name="Baidoo E.E."/>
            <person name="De Carvalho A.C."/>
            <person name="Riley R."/>
            <person name="Lipzen A."/>
            <person name="He G."/>
            <person name="Yan M."/>
            <person name="Haridas S."/>
            <person name="Daum C."/>
            <person name="Yoshinaga Y."/>
            <person name="Ng V."/>
            <person name="Grigoriev I.V."/>
            <person name="Munk R."/>
            <person name="Nuraida L."/>
            <person name="Wijaya C.H."/>
            <person name="Morales P.-C."/>
            <person name="Keasling J.D."/>
        </authorList>
    </citation>
    <scope>NUCLEOTIDE SEQUENCE [LARGE SCALE GENOMIC DNA]</scope>
    <source>
        <strain evidence="1 2">FGSC 2613</strain>
    </source>
</reference>
<gene>
    <name evidence="1" type="ORF">QR685DRAFT_514968</name>
</gene>
<evidence type="ECO:0000313" key="2">
    <source>
        <dbReference type="Proteomes" id="UP001451303"/>
    </source>
</evidence>
<name>A0ABR3DLC4_NEUIN</name>
<accession>A0ABR3DLC4</accession>
<evidence type="ECO:0000313" key="1">
    <source>
        <dbReference type="EMBL" id="KAL0472728.1"/>
    </source>
</evidence>
<comment type="caution">
    <text evidence="1">The sequence shown here is derived from an EMBL/GenBank/DDBJ whole genome shotgun (WGS) entry which is preliminary data.</text>
</comment>
<dbReference type="EMBL" id="JAVLET010000002">
    <property type="protein sequence ID" value="KAL0472728.1"/>
    <property type="molecule type" value="Genomic_DNA"/>
</dbReference>
<dbReference type="Proteomes" id="UP001451303">
    <property type="component" value="Unassembled WGS sequence"/>
</dbReference>
<proteinExistence type="predicted"/>
<sequence length="233" mass="25270">MQDEAQQVTLLLGVSTSGDFYSFSPCLSCLCSGDFCDRDQILSTFQFLISSSPTLMDERMGRCRVPGRAPTHLAGVHVGRAATSVQFSVAMGSCLRPTFMQSKHLRPTRHFPCVFVAVAFNSFNSQPRQPSGLDAQSESSPSPRRIHSPCALFTVLGGYLYLPQRTVSLLKHCSDRLRGLTSSTSSYQRGGTIKVGQVNATNAQPTLVSLSLISSQIPSLIGRDSSAIWSVFV</sequence>